<name>A0A9W9HA37_9EURO</name>
<dbReference type="OrthoDB" id="4346369at2759"/>
<protein>
    <recommendedName>
        <fullName evidence="4">Retrotransposon gag domain-containing protein</fullName>
    </recommendedName>
</protein>
<evidence type="ECO:0000313" key="3">
    <source>
        <dbReference type="Proteomes" id="UP001149079"/>
    </source>
</evidence>
<feature type="region of interest" description="Disordered" evidence="1">
    <location>
        <begin position="181"/>
        <end position="223"/>
    </location>
</feature>
<evidence type="ECO:0000256" key="1">
    <source>
        <dbReference type="SAM" id="MobiDB-lite"/>
    </source>
</evidence>
<keyword evidence="3" id="KW-1185">Reference proteome</keyword>
<dbReference type="Proteomes" id="UP001149079">
    <property type="component" value="Unassembled WGS sequence"/>
</dbReference>
<reference evidence="2" key="2">
    <citation type="journal article" date="2023" name="IMA Fungus">
        <title>Comparative genomic study of the Penicillium genus elucidates a diverse pangenome and 15 lateral gene transfer events.</title>
        <authorList>
            <person name="Petersen C."/>
            <person name="Sorensen T."/>
            <person name="Nielsen M.R."/>
            <person name="Sondergaard T.E."/>
            <person name="Sorensen J.L."/>
            <person name="Fitzpatrick D.A."/>
            <person name="Frisvad J.C."/>
            <person name="Nielsen K.L."/>
        </authorList>
    </citation>
    <scope>NUCLEOTIDE SEQUENCE</scope>
    <source>
        <strain evidence="2">IBT 22155</strain>
    </source>
</reference>
<gene>
    <name evidence="2" type="ORF">N7515_001654</name>
</gene>
<dbReference type="GeneID" id="81401568"/>
<sequence>MAQALPAPGPTPSFDGKDATKFLQGMQDMCIRHGIQSTETMMMFLPQYCSDTTRAWVERRPSWNSRNWSEFKVEFLAYWYDGDSRQLRHTTRYLESLVRVHRTTEEDYREYLTEFDNISAELFDRGELTDYGRADLLIRGLPEKWIVSALDLSGRRRITYSEAYSQVNRYIREQNLSRWYSSNPDPLDVRNGTQPENRQVHQQGQQTKPLQQFQSRQQDPSGEIDRIQEIQSQIAALAIKVLGHQDPRVDPRYGPTSRG</sequence>
<organism evidence="2 3">
    <name type="scientific">Penicillium bovifimosum</name>
    <dbReference type="NCBI Taxonomy" id="126998"/>
    <lineage>
        <taxon>Eukaryota</taxon>
        <taxon>Fungi</taxon>
        <taxon>Dikarya</taxon>
        <taxon>Ascomycota</taxon>
        <taxon>Pezizomycotina</taxon>
        <taxon>Eurotiomycetes</taxon>
        <taxon>Eurotiomycetidae</taxon>
        <taxon>Eurotiales</taxon>
        <taxon>Aspergillaceae</taxon>
        <taxon>Penicillium</taxon>
    </lineage>
</organism>
<comment type="caution">
    <text evidence="2">The sequence shown here is derived from an EMBL/GenBank/DDBJ whole genome shotgun (WGS) entry which is preliminary data.</text>
</comment>
<feature type="compositionally biased region" description="Polar residues" evidence="1">
    <location>
        <begin position="191"/>
        <end position="220"/>
    </location>
</feature>
<accession>A0A9W9HA37</accession>
<reference evidence="2" key="1">
    <citation type="submission" date="2022-11" db="EMBL/GenBank/DDBJ databases">
        <authorList>
            <person name="Petersen C."/>
        </authorList>
    </citation>
    <scope>NUCLEOTIDE SEQUENCE</scope>
    <source>
        <strain evidence="2">IBT 22155</strain>
    </source>
</reference>
<dbReference type="RefSeq" id="XP_056524511.1">
    <property type="nucleotide sequence ID" value="XM_056662398.1"/>
</dbReference>
<dbReference type="EMBL" id="JAPQKL010000002">
    <property type="protein sequence ID" value="KAJ5142867.1"/>
    <property type="molecule type" value="Genomic_DNA"/>
</dbReference>
<evidence type="ECO:0000313" key="2">
    <source>
        <dbReference type="EMBL" id="KAJ5142867.1"/>
    </source>
</evidence>
<evidence type="ECO:0008006" key="4">
    <source>
        <dbReference type="Google" id="ProtNLM"/>
    </source>
</evidence>
<dbReference type="AlphaFoldDB" id="A0A9W9HA37"/>
<proteinExistence type="predicted"/>